<feature type="domain" description="HD/PDEase" evidence="2">
    <location>
        <begin position="50"/>
        <end position="169"/>
    </location>
</feature>
<dbReference type="EMBL" id="FNLC01000002">
    <property type="protein sequence ID" value="SDR00156.1"/>
    <property type="molecule type" value="Genomic_DNA"/>
</dbReference>
<dbReference type="SMART" id="SM00471">
    <property type="entry name" value="HDc"/>
    <property type="match status" value="1"/>
</dbReference>
<keyword evidence="4" id="KW-1185">Reference proteome</keyword>
<evidence type="ECO:0000256" key="1">
    <source>
        <dbReference type="SAM" id="MobiDB-lite"/>
    </source>
</evidence>
<evidence type="ECO:0000313" key="4">
    <source>
        <dbReference type="Proteomes" id="UP000198848"/>
    </source>
</evidence>
<reference evidence="4" key="1">
    <citation type="submission" date="2016-10" db="EMBL/GenBank/DDBJ databases">
        <authorList>
            <person name="Varghese N."/>
            <person name="Submissions S."/>
        </authorList>
    </citation>
    <scope>NUCLEOTIDE SEQUENCE [LARGE SCALE GENOMIC DNA]</scope>
    <source>
        <strain evidence="4">DSM 24767</strain>
    </source>
</reference>
<dbReference type="AlphaFoldDB" id="A0A1H1FI55"/>
<evidence type="ECO:0000259" key="2">
    <source>
        <dbReference type="SMART" id="SM00471"/>
    </source>
</evidence>
<dbReference type="InterPro" id="IPR006674">
    <property type="entry name" value="HD_domain"/>
</dbReference>
<proteinExistence type="predicted"/>
<dbReference type="Proteomes" id="UP000198848">
    <property type="component" value="Unassembled WGS sequence"/>
</dbReference>
<name>A0A1H1FI55_NATTX</name>
<gene>
    <name evidence="3" type="ORF">SAMN04489842_1964</name>
</gene>
<dbReference type="SUPFAM" id="SSF109604">
    <property type="entry name" value="HD-domain/PDEase-like"/>
    <property type="match status" value="1"/>
</dbReference>
<dbReference type="Pfam" id="PF01966">
    <property type="entry name" value="HD"/>
    <property type="match status" value="1"/>
</dbReference>
<dbReference type="PANTHER" id="PTHR33594:SF1">
    <property type="entry name" value="HD_PDEASE DOMAIN-CONTAINING PROTEIN"/>
    <property type="match status" value="1"/>
</dbReference>
<dbReference type="InterPro" id="IPR003607">
    <property type="entry name" value="HD/PDEase_dom"/>
</dbReference>
<evidence type="ECO:0000313" key="3">
    <source>
        <dbReference type="EMBL" id="SDR00156.1"/>
    </source>
</evidence>
<protein>
    <recommendedName>
        <fullName evidence="2">HD/PDEase domain-containing protein</fullName>
    </recommendedName>
</protein>
<dbReference type="STRING" id="1095778.SAMN04489842_1964"/>
<feature type="region of interest" description="Disordered" evidence="1">
    <location>
        <begin position="1"/>
        <end position="35"/>
    </location>
</feature>
<sequence length="235" mass="26200">MTTDERTEESGTTLSDPAPITGEHPGGPRRDEQPFPAVADGVREYLSSDSSGHDMHHVWRVFRLCQRLAADVDADRTVVGCAALTHDIHRVIGEETGCEPAETLSEVEIILEDAGVGRDRIDAVRHCVAVHDELAFRGDDPQPETIEAEILRDADNLDAMGAIGIARTFAFGGAHGTPMWDPNGHEYSQLYHFEDKLLRLREELHTDPARDLAEKRHDVLEAFYEQFRAEWHGDA</sequence>
<dbReference type="RefSeq" id="WP_090380937.1">
    <property type="nucleotide sequence ID" value="NZ_FNLC01000002.1"/>
</dbReference>
<accession>A0A1H1FI55</accession>
<dbReference type="OrthoDB" id="17914at2157"/>
<organism evidence="3 4">
    <name type="scientific">Natronobacterium texcoconense</name>
    <dbReference type="NCBI Taxonomy" id="1095778"/>
    <lineage>
        <taxon>Archaea</taxon>
        <taxon>Methanobacteriati</taxon>
        <taxon>Methanobacteriota</taxon>
        <taxon>Stenosarchaea group</taxon>
        <taxon>Halobacteria</taxon>
        <taxon>Halobacteriales</taxon>
        <taxon>Natrialbaceae</taxon>
        <taxon>Natronobacterium</taxon>
    </lineage>
</organism>
<dbReference type="CDD" id="cd00077">
    <property type="entry name" value="HDc"/>
    <property type="match status" value="1"/>
</dbReference>
<dbReference type="PANTHER" id="PTHR33594">
    <property type="entry name" value="SUPERFAMILY HYDROLASE, PUTATIVE (AFU_ORTHOLOGUE AFUA_1G03035)-RELATED"/>
    <property type="match status" value="1"/>
</dbReference>
<dbReference type="Gene3D" id="1.10.3210.50">
    <property type="match status" value="1"/>
</dbReference>